<evidence type="ECO:0000313" key="3">
    <source>
        <dbReference type="Proteomes" id="UP000284403"/>
    </source>
</evidence>
<dbReference type="Proteomes" id="UP000284403">
    <property type="component" value="Unassembled WGS sequence"/>
</dbReference>
<dbReference type="EMBL" id="MKKU01000362">
    <property type="protein sequence ID" value="RNF14491.1"/>
    <property type="molecule type" value="Genomic_DNA"/>
</dbReference>
<gene>
    <name evidence="2" type="ORF">Tco025E_05823</name>
</gene>
<comment type="caution">
    <text evidence="2">The sequence shown here is derived from an EMBL/GenBank/DDBJ whole genome shotgun (WGS) entry which is preliminary data.</text>
</comment>
<name>A0A422P9T6_9TRYP</name>
<accession>A0A422P9T6</accession>
<evidence type="ECO:0000256" key="1">
    <source>
        <dbReference type="SAM" id="MobiDB-lite"/>
    </source>
</evidence>
<proteinExistence type="predicted"/>
<sequence>MDARVKELLSKSCAAAAPWEAAVQVASSLLRSSSGSPHEFSLIYAAVGECMRVCIRHRKAADALCVYELLSRSGHLVGAERHPRPRSSSGVAGVESLQSLSVDELALVALQQQPHRAHQSRILAQMIAAEGEDVDYARSVAAAVRGRAAAPNALPFDGGAWASVKVNGGFKGALHFPLPGLTELTEAEQFRILLQQGMQLLRETRYSQQRLGLYYLFSQMRRVVDDKRLSSQVEVAPLLRIGRAVLDHPFVFAKPSTEDARRQLLFEDFGSLALLKGLSEVQRAKLMALEATVEPLRPLCKEPLRFMQSLAASWDTLLVRRVALTLVLPSEAHDVLPRSRAQARVSGRSSGVAHCTRGGGSSSGSCSGGGRWREERRLEDGLTAAAWTEASGELFGGAGVHDAAARVELLLNRRLHHNIVVPDTAFLLQNTNQLLQLSRHREVVVPHSVFLDLVHSALDDEGPRRFHSRRVLLSLMHATTTAASKKTLGDLHAALDPYAVHTRRSQGGVTLLGLQDEVFLLEDSHERFFLAEDALAGEELAGEPNIGSSSLISVLVAKQLAKLVSSTSGYVTCRGALDSASEVDTLVAGVLASMKEEAEAKSGHAARTSIRGKPAPLFKSRSRSFWARTPVVLATTSDVTRRVAFMVGLSMFPAVDIV</sequence>
<feature type="compositionally biased region" description="Gly residues" evidence="1">
    <location>
        <begin position="357"/>
        <end position="370"/>
    </location>
</feature>
<dbReference type="RefSeq" id="XP_029227170.1">
    <property type="nucleotide sequence ID" value="XM_029372713.1"/>
</dbReference>
<organism evidence="2 3">
    <name type="scientific">Trypanosoma conorhini</name>
    <dbReference type="NCBI Taxonomy" id="83891"/>
    <lineage>
        <taxon>Eukaryota</taxon>
        <taxon>Discoba</taxon>
        <taxon>Euglenozoa</taxon>
        <taxon>Kinetoplastea</taxon>
        <taxon>Metakinetoplastina</taxon>
        <taxon>Trypanosomatida</taxon>
        <taxon>Trypanosomatidae</taxon>
        <taxon>Trypanosoma</taxon>
    </lineage>
</organism>
<dbReference type="OrthoDB" id="273058at2759"/>
<dbReference type="GeneID" id="40319434"/>
<dbReference type="AlphaFoldDB" id="A0A422P9T6"/>
<keyword evidence="3" id="KW-1185">Reference proteome</keyword>
<protein>
    <submittedName>
        <fullName evidence="2">Uncharacterized protein</fullName>
    </submittedName>
</protein>
<reference evidence="2 3" key="1">
    <citation type="journal article" date="2018" name="BMC Genomics">
        <title>Genomic comparison of Trypanosoma conorhini and Trypanosoma rangeli to Trypanosoma cruzi strains of high and low virulence.</title>
        <authorList>
            <person name="Bradwell K.R."/>
            <person name="Koparde V.N."/>
            <person name="Matveyev A.V."/>
            <person name="Serrano M.G."/>
            <person name="Alves J.M."/>
            <person name="Parikh H."/>
            <person name="Huang B."/>
            <person name="Lee V."/>
            <person name="Espinosa-Alvarez O."/>
            <person name="Ortiz P.A."/>
            <person name="Costa-Martins A.G."/>
            <person name="Teixeira M.M."/>
            <person name="Buck G.A."/>
        </authorList>
    </citation>
    <scope>NUCLEOTIDE SEQUENCE [LARGE SCALE GENOMIC DNA]</scope>
    <source>
        <strain evidence="2 3">025E</strain>
    </source>
</reference>
<evidence type="ECO:0000313" key="2">
    <source>
        <dbReference type="EMBL" id="RNF14491.1"/>
    </source>
</evidence>
<feature type="region of interest" description="Disordered" evidence="1">
    <location>
        <begin position="347"/>
        <end position="372"/>
    </location>
</feature>